<proteinExistence type="predicted"/>
<dbReference type="Proteomes" id="UP000785679">
    <property type="component" value="Unassembled WGS sequence"/>
</dbReference>
<gene>
    <name evidence="2" type="ORF">FGO68_gene11808</name>
</gene>
<accession>A0A8J8NDG0</accession>
<feature type="compositionally biased region" description="Basic and acidic residues" evidence="1">
    <location>
        <begin position="348"/>
        <end position="357"/>
    </location>
</feature>
<comment type="caution">
    <text evidence="2">The sequence shown here is derived from an EMBL/GenBank/DDBJ whole genome shotgun (WGS) entry which is preliminary data.</text>
</comment>
<feature type="compositionally biased region" description="Polar residues" evidence="1">
    <location>
        <begin position="338"/>
        <end position="347"/>
    </location>
</feature>
<keyword evidence="3" id="KW-1185">Reference proteome</keyword>
<name>A0A8J8NDG0_HALGN</name>
<feature type="region of interest" description="Disordered" evidence="1">
    <location>
        <begin position="338"/>
        <end position="380"/>
    </location>
</feature>
<dbReference type="Pfam" id="PF07004">
    <property type="entry name" value="SHIPPO-rpt"/>
    <property type="match status" value="2"/>
</dbReference>
<dbReference type="InterPro" id="IPR010736">
    <property type="entry name" value="SHIPPO-rpt"/>
</dbReference>
<dbReference type="EMBL" id="RRYP01021447">
    <property type="protein sequence ID" value="TNV72659.1"/>
    <property type="molecule type" value="Genomic_DNA"/>
</dbReference>
<protein>
    <submittedName>
        <fullName evidence="2">Uncharacterized protein</fullName>
    </submittedName>
</protein>
<dbReference type="AlphaFoldDB" id="A0A8J8NDG0"/>
<sequence length="394" mass="42656">MHSEFRPEGKPEYLQFFGSTEERFRTFMGGVASSTATIITGAQAGDQLTGGGNNAKTEGVLPGPGAYDPEKDVKGGHNQLRKVATAAFASQRKDQLFSGNDVPGPGQYTTTNKGQGGQHALKNWQTNIGAFGTTEKRFASNQTQTTAATAVTNGVVGNPGPGEYDVTAIIGINPDSNYTTRRIRGKSMKVRKPDQTNAIFKSTTGRLIEDEMSKLKKVQVGHVGQYETQVTAIGKNPTQGGAPNNFLLMKNERLVAPFQSTVTRFRSQDAQKAMDQYSRQANIVNSLHGLASAGQQALAGGGIGSGYGSQQSFFSKGGENLMDTGKDFHSNSVARVDNNSKNQTTFGRQERFEDKSQQKNFRIGPKTLGPNPTSYHTYNNGFVQKKSYNLRFLQ</sequence>
<organism evidence="2 3">
    <name type="scientific">Halteria grandinella</name>
    <dbReference type="NCBI Taxonomy" id="5974"/>
    <lineage>
        <taxon>Eukaryota</taxon>
        <taxon>Sar</taxon>
        <taxon>Alveolata</taxon>
        <taxon>Ciliophora</taxon>
        <taxon>Intramacronucleata</taxon>
        <taxon>Spirotrichea</taxon>
        <taxon>Stichotrichia</taxon>
        <taxon>Sporadotrichida</taxon>
        <taxon>Halteriidae</taxon>
        <taxon>Halteria</taxon>
    </lineage>
</organism>
<reference evidence="2" key="1">
    <citation type="submission" date="2019-06" db="EMBL/GenBank/DDBJ databases">
        <authorList>
            <person name="Zheng W."/>
        </authorList>
    </citation>
    <scope>NUCLEOTIDE SEQUENCE</scope>
    <source>
        <strain evidence="2">QDHG01</strain>
    </source>
</reference>
<evidence type="ECO:0000313" key="3">
    <source>
        <dbReference type="Proteomes" id="UP000785679"/>
    </source>
</evidence>
<evidence type="ECO:0000313" key="2">
    <source>
        <dbReference type="EMBL" id="TNV72659.1"/>
    </source>
</evidence>
<feature type="compositionally biased region" description="Polar residues" evidence="1">
    <location>
        <begin position="370"/>
        <end position="380"/>
    </location>
</feature>
<dbReference type="OrthoDB" id="406368at2759"/>
<evidence type="ECO:0000256" key="1">
    <source>
        <dbReference type="SAM" id="MobiDB-lite"/>
    </source>
</evidence>